<dbReference type="GO" id="GO:0006606">
    <property type="term" value="P:protein import into nucleus"/>
    <property type="evidence" value="ECO:0007669"/>
    <property type="project" value="InterPro"/>
</dbReference>
<evidence type="ECO:0000256" key="5">
    <source>
        <dbReference type="ARBA" id="ARBA00022927"/>
    </source>
</evidence>
<dbReference type="KEGG" id="pmrn:116937450"/>
<dbReference type="Pfam" id="PF13513">
    <property type="entry name" value="HEAT_EZ"/>
    <property type="match status" value="1"/>
</dbReference>
<sequence>RRGSTASERSLAVGVLAETVAVLDCRCCRRFAGRLLPALAESARDGDPEVRGNAVYGLGVLAHGARDVLAPHLPLLLGLLSTALSSEENRRVLDNACGALARIITSASPSLLVPVEQVFPAMLQALPLVEDLEENTAVFTCVTQLYQATGLTQVLQNLGPVLRAVGHVLGTTQITEAVESSLRVMVLDLAQRHPAEFHAALSTLPAHSACRLHADAAAALS</sequence>
<dbReference type="InterPro" id="IPR011989">
    <property type="entry name" value="ARM-like"/>
</dbReference>
<dbReference type="InterPro" id="IPR040122">
    <property type="entry name" value="Importin_beta"/>
</dbReference>
<feature type="repeat" description="HEAT" evidence="6">
    <location>
        <begin position="35"/>
        <end position="73"/>
    </location>
</feature>
<organism evidence="7 8">
    <name type="scientific">Petromyzon marinus</name>
    <name type="common">Sea lamprey</name>
    <dbReference type="NCBI Taxonomy" id="7757"/>
    <lineage>
        <taxon>Eukaryota</taxon>
        <taxon>Metazoa</taxon>
        <taxon>Chordata</taxon>
        <taxon>Craniata</taxon>
        <taxon>Vertebrata</taxon>
        <taxon>Cyclostomata</taxon>
        <taxon>Hyperoartia</taxon>
        <taxon>Petromyzontiformes</taxon>
        <taxon>Petromyzontidae</taxon>
        <taxon>Petromyzon</taxon>
    </lineage>
</organism>
<name>A0AAJ7SJI3_PETMA</name>
<keyword evidence="2" id="KW-0813">Transport</keyword>
<evidence type="ECO:0000256" key="6">
    <source>
        <dbReference type="PROSITE-ProRule" id="PRU00103"/>
    </source>
</evidence>
<accession>A0AAJ7SJI3</accession>
<evidence type="ECO:0000256" key="3">
    <source>
        <dbReference type="ARBA" id="ARBA00022490"/>
    </source>
</evidence>
<comment type="subcellular location">
    <subcellularLocation>
        <location evidence="1">Cytoplasm</location>
    </subcellularLocation>
</comment>
<dbReference type="GO" id="GO:0005737">
    <property type="term" value="C:cytoplasm"/>
    <property type="evidence" value="ECO:0007669"/>
    <property type="project" value="UniProtKB-SubCell"/>
</dbReference>
<dbReference type="InterPro" id="IPR021133">
    <property type="entry name" value="HEAT_type_2"/>
</dbReference>
<feature type="non-terminal residue" evidence="8">
    <location>
        <position position="1"/>
    </location>
</feature>
<keyword evidence="7" id="KW-1185">Reference proteome</keyword>
<evidence type="ECO:0000256" key="4">
    <source>
        <dbReference type="ARBA" id="ARBA00022737"/>
    </source>
</evidence>
<dbReference type="Proteomes" id="UP001318040">
    <property type="component" value="Unplaced"/>
</dbReference>
<dbReference type="InterPro" id="IPR016024">
    <property type="entry name" value="ARM-type_fold"/>
</dbReference>
<dbReference type="Gene3D" id="1.25.10.10">
    <property type="entry name" value="Leucine-rich Repeat Variant"/>
    <property type="match status" value="1"/>
</dbReference>
<dbReference type="RefSeq" id="XP_032800440.1">
    <property type="nucleotide sequence ID" value="XM_032944549.1"/>
</dbReference>
<dbReference type="SUPFAM" id="SSF48371">
    <property type="entry name" value="ARM repeat"/>
    <property type="match status" value="1"/>
</dbReference>
<keyword evidence="4" id="KW-0677">Repeat</keyword>
<dbReference type="PROSITE" id="PS50077">
    <property type="entry name" value="HEAT_REPEAT"/>
    <property type="match status" value="1"/>
</dbReference>
<protein>
    <submittedName>
        <fullName evidence="8">Importin-4-like</fullName>
    </submittedName>
</protein>
<proteinExistence type="predicted"/>
<evidence type="ECO:0000313" key="8">
    <source>
        <dbReference type="RefSeq" id="XP_032800440.1"/>
    </source>
</evidence>
<keyword evidence="3" id="KW-0963">Cytoplasm</keyword>
<dbReference type="PANTHER" id="PTHR10527">
    <property type="entry name" value="IMPORTIN BETA"/>
    <property type="match status" value="1"/>
</dbReference>
<evidence type="ECO:0000256" key="1">
    <source>
        <dbReference type="ARBA" id="ARBA00004496"/>
    </source>
</evidence>
<keyword evidence="5" id="KW-0653">Protein transport</keyword>
<evidence type="ECO:0000256" key="2">
    <source>
        <dbReference type="ARBA" id="ARBA00022448"/>
    </source>
</evidence>
<reference evidence="8" key="1">
    <citation type="submission" date="2025-08" db="UniProtKB">
        <authorList>
            <consortium name="RefSeq"/>
        </authorList>
    </citation>
    <scope>IDENTIFICATION</scope>
    <source>
        <tissue evidence="8">Sperm</tissue>
    </source>
</reference>
<evidence type="ECO:0000313" key="7">
    <source>
        <dbReference type="Proteomes" id="UP001318040"/>
    </source>
</evidence>
<dbReference type="AlphaFoldDB" id="A0AAJ7SJI3"/>
<gene>
    <name evidence="8" type="primary">LOC116937450</name>
</gene>